<dbReference type="PIRSF" id="PIRSF002854">
    <property type="entry name" value="MetQ"/>
    <property type="match status" value="1"/>
</dbReference>
<name>A0ABT9Y9N9_9FIRM</name>
<evidence type="ECO:0000256" key="5">
    <source>
        <dbReference type="ARBA" id="ARBA00023288"/>
    </source>
</evidence>
<dbReference type="Proteomes" id="UP001239167">
    <property type="component" value="Unassembled WGS sequence"/>
</dbReference>
<keyword evidence="5 6" id="KW-0449">Lipoprotein</keyword>
<keyword evidence="9" id="KW-1185">Reference proteome</keyword>
<evidence type="ECO:0000256" key="4">
    <source>
        <dbReference type="ARBA" id="ARBA00023139"/>
    </source>
</evidence>
<dbReference type="InterPro" id="IPR004872">
    <property type="entry name" value="Lipoprotein_NlpA"/>
</dbReference>
<dbReference type="SUPFAM" id="SSF53850">
    <property type="entry name" value="Periplasmic binding protein-like II"/>
    <property type="match status" value="1"/>
</dbReference>
<comment type="similarity">
    <text evidence="6">Belongs to the nlpA lipoprotein family.</text>
</comment>
<organism evidence="8 9">
    <name type="scientific">Pectinatus haikarae</name>
    <dbReference type="NCBI Taxonomy" id="349096"/>
    <lineage>
        <taxon>Bacteria</taxon>
        <taxon>Bacillati</taxon>
        <taxon>Bacillota</taxon>
        <taxon>Negativicutes</taxon>
        <taxon>Selenomonadales</taxon>
        <taxon>Selenomonadaceae</taxon>
        <taxon>Pectinatus</taxon>
    </lineage>
</organism>
<proteinExistence type="inferred from homology"/>
<evidence type="ECO:0000256" key="7">
    <source>
        <dbReference type="SAM" id="SignalP"/>
    </source>
</evidence>
<evidence type="ECO:0000313" key="9">
    <source>
        <dbReference type="Proteomes" id="UP001239167"/>
    </source>
</evidence>
<dbReference type="RefSeq" id="WP_196605547.1">
    <property type="nucleotide sequence ID" value="NZ_CP116940.1"/>
</dbReference>
<sequence length="272" mass="29941">MKKIIAALLSGMFIILTAGCSNSNATQTSGQTDGKKLTILADLVPHSELLEFVKPKLAQKGIDLEIISAASDGTWNSRVESGEVDANFNQHYPYLKEWNEKNNGHVVNAGNIHVEPIAAYSVKYKQLSEIPDNASIVIPNDATNEYRALKILEQAGFIKLRPDLDSLRASLTDVSQYVKPVSIKEIDSAQIINMSEDFDIYITNTNKILEAGIDPTTNLFREDGNSPYANIIAVKSGRENDSAIQELVKELRSDDTKNFIKEKYKGAVIPAA</sequence>
<evidence type="ECO:0000256" key="1">
    <source>
        <dbReference type="ARBA" id="ARBA00004635"/>
    </source>
</evidence>
<gene>
    <name evidence="8" type="ORF">J2S01_002255</name>
</gene>
<dbReference type="PROSITE" id="PS51257">
    <property type="entry name" value="PROKAR_LIPOPROTEIN"/>
    <property type="match status" value="1"/>
</dbReference>
<dbReference type="Pfam" id="PF03180">
    <property type="entry name" value="Lipoprotein_9"/>
    <property type="match status" value="1"/>
</dbReference>
<evidence type="ECO:0000313" key="8">
    <source>
        <dbReference type="EMBL" id="MDQ0204527.1"/>
    </source>
</evidence>
<keyword evidence="4" id="KW-0564">Palmitate</keyword>
<keyword evidence="3" id="KW-0472">Membrane</keyword>
<dbReference type="PANTHER" id="PTHR30429:SF0">
    <property type="entry name" value="METHIONINE-BINDING LIPOPROTEIN METQ"/>
    <property type="match status" value="1"/>
</dbReference>
<reference evidence="8 9" key="1">
    <citation type="submission" date="2023-07" db="EMBL/GenBank/DDBJ databases">
        <title>Genomic Encyclopedia of Type Strains, Phase IV (KMG-IV): sequencing the most valuable type-strain genomes for metagenomic binning, comparative biology and taxonomic classification.</title>
        <authorList>
            <person name="Goeker M."/>
        </authorList>
    </citation>
    <scope>NUCLEOTIDE SEQUENCE [LARGE SCALE GENOMIC DNA]</scope>
    <source>
        <strain evidence="8 9">DSM 16980</strain>
    </source>
</reference>
<dbReference type="Gene3D" id="3.40.190.10">
    <property type="entry name" value="Periplasmic binding protein-like II"/>
    <property type="match status" value="2"/>
</dbReference>
<keyword evidence="2 7" id="KW-0732">Signal</keyword>
<comment type="caution">
    <text evidence="8">The sequence shown here is derived from an EMBL/GenBank/DDBJ whole genome shotgun (WGS) entry which is preliminary data.</text>
</comment>
<evidence type="ECO:0000256" key="6">
    <source>
        <dbReference type="PIRNR" id="PIRNR002854"/>
    </source>
</evidence>
<protein>
    <recommendedName>
        <fullName evidence="6">Lipoprotein</fullName>
    </recommendedName>
</protein>
<dbReference type="PANTHER" id="PTHR30429">
    <property type="entry name" value="D-METHIONINE-BINDING LIPOPROTEIN METQ"/>
    <property type="match status" value="1"/>
</dbReference>
<evidence type="ECO:0000256" key="2">
    <source>
        <dbReference type="ARBA" id="ARBA00022729"/>
    </source>
</evidence>
<evidence type="ECO:0000256" key="3">
    <source>
        <dbReference type="ARBA" id="ARBA00023136"/>
    </source>
</evidence>
<dbReference type="EMBL" id="JAUSUE010000017">
    <property type="protein sequence ID" value="MDQ0204527.1"/>
    <property type="molecule type" value="Genomic_DNA"/>
</dbReference>
<comment type="subcellular location">
    <subcellularLocation>
        <location evidence="1">Membrane</location>
        <topology evidence="1">Lipid-anchor</topology>
    </subcellularLocation>
</comment>
<feature type="signal peptide" evidence="7">
    <location>
        <begin position="1"/>
        <end position="18"/>
    </location>
</feature>
<feature type="chain" id="PRO_5046784643" description="Lipoprotein" evidence="7">
    <location>
        <begin position="19"/>
        <end position="272"/>
    </location>
</feature>
<accession>A0ABT9Y9N9</accession>